<feature type="transmembrane region" description="Helical" evidence="6">
    <location>
        <begin position="151"/>
        <end position="175"/>
    </location>
</feature>
<feature type="transmembrane region" description="Helical" evidence="6">
    <location>
        <begin position="24"/>
        <end position="48"/>
    </location>
</feature>
<evidence type="ECO:0000256" key="6">
    <source>
        <dbReference type="SAM" id="Phobius"/>
    </source>
</evidence>
<organism evidence="8 9">
    <name type="scientific">Viridothelium virens</name>
    <name type="common">Speckled blister lichen</name>
    <name type="synonym">Trypethelium virens</name>
    <dbReference type="NCBI Taxonomy" id="1048519"/>
    <lineage>
        <taxon>Eukaryota</taxon>
        <taxon>Fungi</taxon>
        <taxon>Dikarya</taxon>
        <taxon>Ascomycota</taxon>
        <taxon>Pezizomycotina</taxon>
        <taxon>Dothideomycetes</taxon>
        <taxon>Dothideomycetes incertae sedis</taxon>
        <taxon>Trypetheliales</taxon>
        <taxon>Trypetheliaceae</taxon>
        <taxon>Viridothelium</taxon>
    </lineage>
</organism>
<feature type="region of interest" description="Disordered" evidence="5">
    <location>
        <begin position="450"/>
        <end position="470"/>
    </location>
</feature>
<feature type="domain" description="Major facilitator superfamily (MFS) profile" evidence="7">
    <location>
        <begin position="26"/>
        <end position="470"/>
    </location>
</feature>
<dbReference type="PROSITE" id="PS50850">
    <property type="entry name" value="MFS"/>
    <property type="match status" value="1"/>
</dbReference>
<sequence length="470" mass="52066">MTTPDAFREDGDEVYDRLPNHRKVIITCVLSLCGFLAPTSSTMVLPAVPDIASTFNSTGTIVNVSNALYLIGMGISPVFCGPLSQVYGRRWVCVTCGWLFTAFSIGTALSPNLASFFVFRILTAFQGTAFLIVGASCIGDIYRPTERGTAYSWYLSGALIGPAFGPFISGIIVTYKSWRDVFWLQSSLGGFAAVLLSLLLPETIHYKRSVELEGLSKSTYAHKLWQWTNPFRVIRLYRYPNLLIAGVASSALVWNMYSLLTPIRYVLNPRFHLTSPMQSGLFYIAPGCGYLLGTFFGGRWADYTVKKYIKKRGKRVPEDRLRACIPFMGAVIPGCMLVYGWSIDKEVGGVPLPVIVMFLQGVAQLFCFPSLNTYCVDVMQHRSGEVVAGNYMIRYIFAAAGTAVCLPAIEKIGVGWFSTISACFLVVSSFAVYATTLWGRTWSDRVDAKKEARQKSKQQVDREASQEPKI</sequence>
<dbReference type="AlphaFoldDB" id="A0A6A6H3U9"/>
<feature type="transmembrane region" description="Helical" evidence="6">
    <location>
        <begin position="242"/>
        <end position="260"/>
    </location>
</feature>
<keyword evidence="4 6" id="KW-0472">Membrane</keyword>
<feature type="transmembrane region" description="Helical" evidence="6">
    <location>
        <begin position="60"/>
        <end position="79"/>
    </location>
</feature>
<dbReference type="InterPro" id="IPR020846">
    <property type="entry name" value="MFS_dom"/>
</dbReference>
<evidence type="ECO:0000256" key="2">
    <source>
        <dbReference type="ARBA" id="ARBA00022692"/>
    </source>
</evidence>
<dbReference type="GO" id="GO:0005886">
    <property type="term" value="C:plasma membrane"/>
    <property type="evidence" value="ECO:0007669"/>
    <property type="project" value="TreeGrafter"/>
</dbReference>
<evidence type="ECO:0000256" key="1">
    <source>
        <dbReference type="ARBA" id="ARBA00004141"/>
    </source>
</evidence>
<keyword evidence="3 6" id="KW-1133">Transmembrane helix</keyword>
<feature type="transmembrane region" description="Helical" evidence="6">
    <location>
        <begin position="321"/>
        <end position="343"/>
    </location>
</feature>
<evidence type="ECO:0000313" key="9">
    <source>
        <dbReference type="Proteomes" id="UP000800092"/>
    </source>
</evidence>
<evidence type="ECO:0000313" key="8">
    <source>
        <dbReference type="EMBL" id="KAF2232774.1"/>
    </source>
</evidence>
<dbReference type="OrthoDB" id="3066029at2759"/>
<dbReference type="PANTHER" id="PTHR23502">
    <property type="entry name" value="MAJOR FACILITATOR SUPERFAMILY"/>
    <property type="match status" value="1"/>
</dbReference>
<accession>A0A6A6H3U9</accession>
<evidence type="ECO:0000259" key="7">
    <source>
        <dbReference type="PROSITE" id="PS50850"/>
    </source>
</evidence>
<feature type="transmembrane region" description="Helical" evidence="6">
    <location>
        <begin position="415"/>
        <end position="439"/>
    </location>
</feature>
<evidence type="ECO:0000256" key="5">
    <source>
        <dbReference type="SAM" id="MobiDB-lite"/>
    </source>
</evidence>
<gene>
    <name evidence="8" type="ORF">EV356DRAFT_524983</name>
</gene>
<dbReference type="Gene3D" id="1.20.1250.20">
    <property type="entry name" value="MFS general substrate transporter like domains"/>
    <property type="match status" value="1"/>
</dbReference>
<keyword evidence="9" id="KW-1185">Reference proteome</keyword>
<keyword evidence="2 6" id="KW-0812">Transmembrane</keyword>
<comment type="subcellular location">
    <subcellularLocation>
        <location evidence="1">Membrane</location>
        <topology evidence="1">Multi-pass membrane protein</topology>
    </subcellularLocation>
</comment>
<feature type="transmembrane region" description="Helical" evidence="6">
    <location>
        <begin position="91"/>
        <end position="111"/>
    </location>
</feature>
<proteinExistence type="predicted"/>
<dbReference type="GO" id="GO:0022857">
    <property type="term" value="F:transmembrane transporter activity"/>
    <property type="evidence" value="ECO:0007669"/>
    <property type="project" value="InterPro"/>
</dbReference>
<dbReference type="EMBL" id="ML991812">
    <property type="protein sequence ID" value="KAF2232774.1"/>
    <property type="molecule type" value="Genomic_DNA"/>
</dbReference>
<dbReference type="PANTHER" id="PTHR23502:SF64">
    <property type="entry name" value="TRANSPORTER, PUTATIVE (AFU_ORTHOLOGUE AFUA_3G11760)-RELATED"/>
    <property type="match status" value="1"/>
</dbReference>
<evidence type="ECO:0000256" key="3">
    <source>
        <dbReference type="ARBA" id="ARBA00022989"/>
    </source>
</evidence>
<evidence type="ECO:0000256" key="4">
    <source>
        <dbReference type="ARBA" id="ARBA00023136"/>
    </source>
</evidence>
<dbReference type="SUPFAM" id="SSF103473">
    <property type="entry name" value="MFS general substrate transporter"/>
    <property type="match status" value="1"/>
</dbReference>
<reference evidence="8" key="1">
    <citation type="journal article" date="2020" name="Stud. Mycol.">
        <title>101 Dothideomycetes genomes: a test case for predicting lifestyles and emergence of pathogens.</title>
        <authorList>
            <person name="Haridas S."/>
            <person name="Albert R."/>
            <person name="Binder M."/>
            <person name="Bloem J."/>
            <person name="Labutti K."/>
            <person name="Salamov A."/>
            <person name="Andreopoulos B."/>
            <person name="Baker S."/>
            <person name="Barry K."/>
            <person name="Bills G."/>
            <person name="Bluhm B."/>
            <person name="Cannon C."/>
            <person name="Castanera R."/>
            <person name="Culley D."/>
            <person name="Daum C."/>
            <person name="Ezra D."/>
            <person name="Gonzalez J."/>
            <person name="Henrissat B."/>
            <person name="Kuo A."/>
            <person name="Liang C."/>
            <person name="Lipzen A."/>
            <person name="Lutzoni F."/>
            <person name="Magnuson J."/>
            <person name="Mondo S."/>
            <person name="Nolan M."/>
            <person name="Ohm R."/>
            <person name="Pangilinan J."/>
            <person name="Park H.-J."/>
            <person name="Ramirez L."/>
            <person name="Alfaro M."/>
            <person name="Sun H."/>
            <person name="Tritt A."/>
            <person name="Yoshinaga Y."/>
            <person name="Zwiers L.-H."/>
            <person name="Turgeon B."/>
            <person name="Goodwin S."/>
            <person name="Spatafora J."/>
            <person name="Crous P."/>
            <person name="Grigoriev I."/>
        </authorList>
    </citation>
    <scope>NUCLEOTIDE SEQUENCE</scope>
    <source>
        <strain evidence="8">Tuck. ex Michener</strain>
    </source>
</reference>
<protein>
    <submittedName>
        <fullName evidence="8">MFS general substrate transporter</fullName>
    </submittedName>
</protein>
<dbReference type="InterPro" id="IPR036259">
    <property type="entry name" value="MFS_trans_sf"/>
</dbReference>
<feature type="transmembrane region" description="Helical" evidence="6">
    <location>
        <begin position="349"/>
        <end position="371"/>
    </location>
</feature>
<dbReference type="Proteomes" id="UP000800092">
    <property type="component" value="Unassembled WGS sequence"/>
</dbReference>
<feature type="transmembrane region" description="Helical" evidence="6">
    <location>
        <begin position="117"/>
        <end position="139"/>
    </location>
</feature>
<dbReference type="InterPro" id="IPR011701">
    <property type="entry name" value="MFS"/>
</dbReference>
<name>A0A6A6H3U9_VIRVR</name>
<feature type="transmembrane region" description="Helical" evidence="6">
    <location>
        <begin position="280"/>
        <end position="301"/>
    </location>
</feature>
<dbReference type="Pfam" id="PF07690">
    <property type="entry name" value="MFS_1"/>
    <property type="match status" value="1"/>
</dbReference>
<dbReference type="FunFam" id="1.20.1250.20:FF:000354">
    <property type="entry name" value="MFS general substrate transporter"/>
    <property type="match status" value="1"/>
</dbReference>
<feature type="transmembrane region" description="Helical" evidence="6">
    <location>
        <begin position="181"/>
        <end position="200"/>
    </location>
</feature>
<feature type="transmembrane region" description="Helical" evidence="6">
    <location>
        <begin position="392"/>
        <end position="409"/>
    </location>
</feature>